<dbReference type="OrthoDB" id="165133at2"/>
<dbReference type="PIRSF" id="PIRSF030042">
    <property type="entry name" value="UCP030042"/>
    <property type="match status" value="1"/>
</dbReference>
<dbReference type="EMBL" id="LN890655">
    <property type="protein sequence ID" value="CUS02936.2"/>
    <property type="molecule type" value="Genomic_DNA"/>
</dbReference>
<reference evidence="3" key="1">
    <citation type="submission" date="2016-01" db="EMBL/GenBank/DDBJ databases">
        <authorList>
            <person name="Mcilroy J.S."/>
            <person name="Karst M S."/>
            <person name="Albertsen M."/>
        </authorList>
    </citation>
    <scope>NUCLEOTIDE SEQUENCE</scope>
    <source>
        <strain evidence="3">Cfx-K</strain>
    </source>
</reference>
<feature type="transmembrane region" description="Helical" evidence="1">
    <location>
        <begin position="36"/>
        <end position="55"/>
    </location>
</feature>
<feature type="domain" description="DUF4395" evidence="2">
    <location>
        <begin position="8"/>
        <end position="138"/>
    </location>
</feature>
<keyword evidence="1" id="KW-0472">Membrane</keyword>
<feature type="transmembrane region" description="Helical" evidence="1">
    <location>
        <begin position="87"/>
        <end position="108"/>
    </location>
</feature>
<evidence type="ECO:0000313" key="4">
    <source>
        <dbReference type="Proteomes" id="UP000215027"/>
    </source>
</evidence>
<dbReference type="Pfam" id="PF14340">
    <property type="entry name" value="DUF4395"/>
    <property type="match status" value="1"/>
</dbReference>
<dbReference type="KEGG" id="pbf:CFX0092_A1058"/>
<keyword evidence="1" id="KW-1133">Transmembrane helix</keyword>
<dbReference type="Proteomes" id="UP000215027">
    <property type="component" value="Chromosome I"/>
</dbReference>
<dbReference type="InterPro" id="IPR025508">
    <property type="entry name" value="DUF4395"/>
</dbReference>
<dbReference type="InterPro" id="IPR016942">
    <property type="entry name" value="UCP030042"/>
</dbReference>
<organism evidence="3 4">
    <name type="scientific">Candidatus Promineifilum breve</name>
    <dbReference type="NCBI Taxonomy" id="1806508"/>
    <lineage>
        <taxon>Bacteria</taxon>
        <taxon>Bacillati</taxon>
        <taxon>Chloroflexota</taxon>
        <taxon>Ardenticatenia</taxon>
        <taxon>Candidatus Promineifilales</taxon>
        <taxon>Candidatus Promineifilaceae</taxon>
        <taxon>Candidatus Promineifilum</taxon>
    </lineage>
</organism>
<gene>
    <name evidence="3" type="ORF">CFX0092_A1058</name>
</gene>
<feature type="transmembrane region" description="Helical" evidence="1">
    <location>
        <begin position="114"/>
        <end position="136"/>
    </location>
</feature>
<dbReference type="RefSeq" id="WP_095042498.1">
    <property type="nucleotide sequence ID" value="NZ_LN890655.1"/>
</dbReference>
<protein>
    <recommendedName>
        <fullName evidence="2">DUF4395 domain-containing protein</fullName>
    </recommendedName>
</protein>
<evidence type="ECO:0000313" key="3">
    <source>
        <dbReference type="EMBL" id="CUS02936.2"/>
    </source>
</evidence>
<evidence type="ECO:0000256" key="1">
    <source>
        <dbReference type="SAM" id="Phobius"/>
    </source>
</evidence>
<sequence>METTSRKVDHSALKVNQGFIIALLALAYVINSVWLVVFVAAVMLLGTAVPALSLFKRVYLHLLRPAGLVKPQVITDNPEPHRFSQGFGGVVLLGAIAALFGGASALGWGLVGLVIGLAAVNLFLGFCAGCFVYYQLHRLGVPGFARGPIEQGG</sequence>
<feature type="transmembrane region" description="Helical" evidence="1">
    <location>
        <begin position="12"/>
        <end position="30"/>
    </location>
</feature>
<accession>A0A160SZS3</accession>
<evidence type="ECO:0000259" key="2">
    <source>
        <dbReference type="Pfam" id="PF14340"/>
    </source>
</evidence>
<dbReference type="AlphaFoldDB" id="A0A160SZS3"/>
<keyword evidence="1" id="KW-0812">Transmembrane</keyword>
<name>A0A160SZS3_9CHLR</name>
<proteinExistence type="predicted"/>
<keyword evidence="4" id="KW-1185">Reference proteome</keyword>